<evidence type="ECO:0000259" key="2">
    <source>
        <dbReference type="Pfam" id="PF04892"/>
    </source>
</evidence>
<accession>A0ABM5XCP1</accession>
<evidence type="ECO:0000256" key="1">
    <source>
        <dbReference type="SAM" id="Phobius"/>
    </source>
</evidence>
<dbReference type="InterPro" id="IPR006976">
    <property type="entry name" value="VanZ-like"/>
</dbReference>
<dbReference type="Pfam" id="PF04892">
    <property type="entry name" value="VanZ"/>
    <property type="match status" value="1"/>
</dbReference>
<protein>
    <recommendedName>
        <fullName evidence="2">VanZ-like domain-containing protein</fullName>
    </recommendedName>
</protein>
<dbReference type="EMBL" id="CP014227">
    <property type="protein sequence ID" value="AMD84911.1"/>
    <property type="molecule type" value="Genomic_DNA"/>
</dbReference>
<feature type="transmembrane region" description="Helical" evidence="1">
    <location>
        <begin position="7"/>
        <end position="27"/>
    </location>
</feature>
<feature type="transmembrane region" description="Helical" evidence="1">
    <location>
        <begin position="101"/>
        <end position="120"/>
    </location>
</feature>
<dbReference type="PANTHER" id="PTHR28008:SF1">
    <property type="entry name" value="DOMAIN PROTEIN, PUTATIVE (AFU_ORTHOLOGUE AFUA_3G10980)-RELATED"/>
    <property type="match status" value="1"/>
</dbReference>
<proteinExistence type="predicted"/>
<feature type="domain" description="VanZ-like" evidence="2">
    <location>
        <begin position="37"/>
        <end position="121"/>
    </location>
</feature>
<feature type="transmembrane region" description="Helical" evidence="1">
    <location>
        <begin position="73"/>
        <end position="95"/>
    </location>
</feature>
<keyword evidence="1" id="KW-0812">Transmembrane</keyword>
<keyword evidence="1" id="KW-1133">Transmembrane helix</keyword>
<feature type="transmembrane region" description="Helical" evidence="1">
    <location>
        <begin position="47"/>
        <end position="64"/>
    </location>
</feature>
<keyword evidence="4" id="KW-1185">Reference proteome</keyword>
<dbReference type="RefSeq" id="WP_066428833.1">
    <property type="nucleotide sequence ID" value="NZ_CP014227.1"/>
</dbReference>
<reference evidence="3 4" key="1">
    <citation type="submission" date="2016-02" db="EMBL/GenBank/DDBJ databases">
        <authorList>
            <person name="Holder M.E."/>
            <person name="Ajami N.J."/>
            <person name="Petrosino J.F."/>
        </authorList>
    </citation>
    <scope>NUCLEOTIDE SEQUENCE [LARGE SCALE GENOMIC DNA]</scope>
    <source>
        <strain evidence="3 4">CCUG 32990</strain>
    </source>
</reference>
<dbReference type="Proteomes" id="UP000065822">
    <property type="component" value="Chromosome"/>
</dbReference>
<gene>
    <name evidence="3" type="ORF">AXF12_04890</name>
</gene>
<evidence type="ECO:0000313" key="4">
    <source>
        <dbReference type="Proteomes" id="UP000065822"/>
    </source>
</evidence>
<dbReference type="NCBIfam" id="NF037970">
    <property type="entry name" value="vanZ_1"/>
    <property type="match status" value="1"/>
</dbReference>
<evidence type="ECO:0000313" key="3">
    <source>
        <dbReference type="EMBL" id="AMD84911.1"/>
    </source>
</evidence>
<organism evidence="3 4">
    <name type="scientific">Capnocytophaga haemolytica</name>
    <dbReference type="NCBI Taxonomy" id="45243"/>
    <lineage>
        <taxon>Bacteria</taxon>
        <taxon>Pseudomonadati</taxon>
        <taxon>Bacteroidota</taxon>
        <taxon>Flavobacteriia</taxon>
        <taxon>Flavobacteriales</taxon>
        <taxon>Flavobacteriaceae</taxon>
        <taxon>Capnocytophaga</taxon>
    </lineage>
</organism>
<name>A0ABM5XCP1_9FLAO</name>
<dbReference type="PANTHER" id="PTHR28008">
    <property type="entry name" value="DOMAIN PROTEIN, PUTATIVE (AFU_ORTHOLOGUE AFUA_3G10980)-RELATED"/>
    <property type="match status" value="1"/>
</dbReference>
<keyword evidence="1" id="KW-0472">Membrane</keyword>
<sequence>MLKKYRYTILWALWVIAVAVLCLLPTSDIQKAPRIPIPHFDKVVHCAFYLGYTVLFILMCRLEIAKKTTEKRIYLWAFITSISLGISIEALQALLTTTRSADMMDVLANTFGTIIAIGFMKKCKAFFRETN</sequence>